<dbReference type="SUPFAM" id="SSF51445">
    <property type="entry name" value="(Trans)glycosidases"/>
    <property type="match status" value="1"/>
</dbReference>
<dbReference type="Proteomes" id="UP001501676">
    <property type="component" value="Unassembled WGS sequence"/>
</dbReference>
<keyword evidence="11" id="KW-1185">Reference proteome</keyword>
<sequence length="649" mass="68916">MSRTALRTVSCVLTGIVVGALAAPVAAPAKGLSRQPELSSRSAPILTIDGLRFRDLDRNGALTPYEDWRLAPESRADDLIKRMTLVQKAGLLVHGTLPATETGYDPAQLGTLIGARHVNTFITRLAIAPDALGTAHNAVQEVAENANLGIPAVISTDPRNGFSVTEGQTVAGVGTTAMPDAIGWAATGSPALTRQLADIVRQEYRAVGITEGLSPQADLATEPRWTRVNGTFGSDPRTARRHVQAYVSGLQHGSDGLGPASVATVTKHWVGYGAQDNGYDSHYYYGRYATFPGGNFGAHIVPFTGAFEAETAGIMPTYSILRNLVIRGQRVEQVGAGFNSFLLKNLLRGRYGFDGVIVSDWAITGDCPQACRDNRPPAFFVGPWGAGMPWGVENLTVIQRFAKAINAGVDQIGGSNEPRNVTQAVNAGLISTARVNEAARRVLIQKFQLGLFENPYVDPAAAARLSGNARFQDIGDRAQAASLTLLTNRKRVLPARSVRTVYLSGVSAQAAEAAGLTVTTDPARADLAIVRLADPRSGSGTLGLTFTGAEADYQAFRRAAAAGVPTVAVPKLDRPLVLTNVVDRAAAVLADYGVSDEVLLETVLGQRTPGGRLPFELPSSQAAADRQLEDVPDDSRAPLFRRGHGLRYR</sequence>
<dbReference type="PRINTS" id="PR00133">
    <property type="entry name" value="GLHYDRLASE3"/>
</dbReference>
<dbReference type="Pfam" id="PF01915">
    <property type="entry name" value="Glyco_hydro_3_C"/>
    <property type="match status" value="1"/>
</dbReference>
<dbReference type="SUPFAM" id="SSF52279">
    <property type="entry name" value="Beta-D-glucan exohydrolase, C-terminal domain"/>
    <property type="match status" value="1"/>
</dbReference>
<gene>
    <name evidence="10" type="ORF">GCM10020369_84070</name>
</gene>
<evidence type="ECO:0000256" key="4">
    <source>
        <dbReference type="ARBA" id="ARBA00022729"/>
    </source>
</evidence>
<dbReference type="InterPro" id="IPR036962">
    <property type="entry name" value="Glyco_hydro_3_N_sf"/>
</dbReference>
<dbReference type="InterPro" id="IPR001764">
    <property type="entry name" value="Glyco_hydro_3_N"/>
</dbReference>
<feature type="chain" id="PRO_5045198635" description="beta-glucosidase" evidence="7">
    <location>
        <begin position="23"/>
        <end position="649"/>
    </location>
</feature>
<evidence type="ECO:0000256" key="1">
    <source>
        <dbReference type="ARBA" id="ARBA00000448"/>
    </source>
</evidence>
<dbReference type="GO" id="GO:0016787">
    <property type="term" value="F:hydrolase activity"/>
    <property type="evidence" value="ECO:0007669"/>
    <property type="project" value="UniProtKB-KW"/>
</dbReference>
<dbReference type="EMBL" id="BAAAYN010000108">
    <property type="protein sequence ID" value="GAA3399041.1"/>
    <property type="molecule type" value="Genomic_DNA"/>
</dbReference>
<dbReference type="RefSeq" id="WP_345733960.1">
    <property type="nucleotide sequence ID" value="NZ_BAAAYN010000108.1"/>
</dbReference>
<dbReference type="InterPro" id="IPR002772">
    <property type="entry name" value="Glyco_hydro_3_C"/>
</dbReference>
<evidence type="ECO:0000256" key="2">
    <source>
        <dbReference type="ARBA" id="ARBA00005336"/>
    </source>
</evidence>
<dbReference type="InterPro" id="IPR036881">
    <property type="entry name" value="Glyco_hydro_3_C_sf"/>
</dbReference>
<comment type="similarity">
    <text evidence="2">Belongs to the glycosyl hydrolase 3 family.</text>
</comment>
<comment type="catalytic activity">
    <reaction evidence="1">
        <text>Hydrolysis of terminal, non-reducing beta-D-glucosyl residues with release of beta-D-glucose.</text>
        <dbReference type="EC" id="3.2.1.21"/>
    </reaction>
</comment>
<evidence type="ECO:0000259" key="8">
    <source>
        <dbReference type="Pfam" id="PF00933"/>
    </source>
</evidence>
<dbReference type="Gene3D" id="3.40.50.1700">
    <property type="entry name" value="Glycoside hydrolase family 3 C-terminal domain"/>
    <property type="match status" value="1"/>
</dbReference>
<dbReference type="PANTHER" id="PTHR30620:SF16">
    <property type="entry name" value="LYSOSOMAL BETA GLUCOSIDASE"/>
    <property type="match status" value="1"/>
</dbReference>
<proteinExistence type="inferred from homology"/>
<evidence type="ECO:0000259" key="9">
    <source>
        <dbReference type="Pfam" id="PF01915"/>
    </source>
</evidence>
<dbReference type="InterPro" id="IPR017853">
    <property type="entry name" value="GH"/>
</dbReference>
<evidence type="ECO:0000256" key="3">
    <source>
        <dbReference type="ARBA" id="ARBA00012744"/>
    </source>
</evidence>
<keyword evidence="5 10" id="KW-0378">Hydrolase</keyword>
<keyword evidence="6" id="KW-0326">Glycosidase</keyword>
<evidence type="ECO:0000256" key="5">
    <source>
        <dbReference type="ARBA" id="ARBA00022801"/>
    </source>
</evidence>
<dbReference type="PANTHER" id="PTHR30620">
    <property type="entry name" value="PERIPLASMIC BETA-GLUCOSIDASE-RELATED"/>
    <property type="match status" value="1"/>
</dbReference>
<feature type="signal peptide" evidence="7">
    <location>
        <begin position="1"/>
        <end position="22"/>
    </location>
</feature>
<keyword evidence="4 7" id="KW-0732">Signal</keyword>
<comment type="caution">
    <text evidence="10">The sequence shown here is derived from an EMBL/GenBank/DDBJ whole genome shotgun (WGS) entry which is preliminary data.</text>
</comment>
<feature type="domain" description="Glycoside hydrolase family 3 C-terminal" evidence="9">
    <location>
        <begin position="521"/>
        <end position="648"/>
    </location>
</feature>
<name>A0ABP6TC96_9ACTN</name>
<organism evidence="10 11">
    <name type="scientific">Cryptosporangium minutisporangium</name>
    <dbReference type="NCBI Taxonomy" id="113569"/>
    <lineage>
        <taxon>Bacteria</taxon>
        <taxon>Bacillati</taxon>
        <taxon>Actinomycetota</taxon>
        <taxon>Actinomycetes</taxon>
        <taxon>Cryptosporangiales</taxon>
        <taxon>Cryptosporangiaceae</taxon>
        <taxon>Cryptosporangium</taxon>
    </lineage>
</organism>
<feature type="domain" description="Glycoside hydrolase family 3 N-terminal" evidence="8">
    <location>
        <begin position="134"/>
        <end position="443"/>
    </location>
</feature>
<dbReference type="InterPro" id="IPR051915">
    <property type="entry name" value="Cellulose_Degrad_GH3"/>
</dbReference>
<evidence type="ECO:0000313" key="11">
    <source>
        <dbReference type="Proteomes" id="UP001501676"/>
    </source>
</evidence>
<reference evidence="11" key="1">
    <citation type="journal article" date="2019" name="Int. J. Syst. Evol. Microbiol.">
        <title>The Global Catalogue of Microorganisms (GCM) 10K type strain sequencing project: providing services to taxonomists for standard genome sequencing and annotation.</title>
        <authorList>
            <consortium name="The Broad Institute Genomics Platform"/>
            <consortium name="The Broad Institute Genome Sequencing Center for Infectious Disease"/>
            <person name="Wu L."/>
            <person name="Ma J."/>
        </authorList>
    </citation>
    <scope>NUCLEOTIDE SEQUENCE [LARGE SCALE GENOMIC DNA]</scope>
    <source>
        <strain evidence="11">JCM 9458</strain>
    </source>
</reference>
<protein>
    <recommendedName>
        <fullName evidence="3">beta-glucosidase</fullName>
        <ecNumber evidence="3">3.2.1.21</ecNumber>
    </recommendedName>
</protein>
<accession>A0ABP6TC96</accession>
<dbReference type="Gene3D" id="3.20.20.300">
    <property type="entry name" value="Glycoside hydrolase, family 3, N-terminal domain"/>
    <property type="match status" value="1"/>
</dbReference>
<evidence type="ECO:0000313" key="10">
    <source>
        <dbReference type="EMBL" id="GAA3399041.1"/>
    </source>
</evidence>
<evidence type="ECO:0000256" key="6">
    <source>
        <dbReference type="ARBA" id="ARBA00023295"/>
    </source>
</evidence>
<dbReference type="Pfam" id="PF00933">
    <property type="entry name" value="Glyco_hydro_3"/>
    <property type="match status" value="1"/>
</dbReference>
<evidence type="ECO:0000256" key="7">
    <source>
        <dbReference type="SAM" id="SignalP"/>
    </source>
</evidence>
<dbReference type="EC" id="3.2.1.21" evidence="3"/>